<comment type="caution">
    <text evidence="1">The sequence shown here is derived from an EMBL/GenBank/DDBJ whole genome shotgun (WGS) entry which is preliminary data.</text>
</comment>
<dbReference type="GO" id="GO:0005813">
    <property type="term" value="C:centrosome"/>
    <property type="evidence" value="ECO:0007669"/>
    <property type="project" value="TreeGrafter"/>
</dbReference>
<protein>
    <submittedName>
        <fullName evidence="1">Uncharacterized protein</fullName>
    </submittedName>
</protein>
<dbReference type="GO" id="GO:0005113">
    <property type="term" value="F:patched binding"/>
    <property type="evidence" value="ECO:0007669"/>
    <property type="project" value="TreeGrafter"/>
</dbReference>
<dbReference type="GO" id="GO:1905515">
    <property type="term" value="P:non-motile cilium assembly"/>
    <property type="evidence" value="ECO:0007669"/>
    <property type="project" value="InterPro"/>
</dbReference>
<dbReference type="AlphaFoldDB" id="A0A1Y3BB72"/>
<dbReference type="PANTHER" id="PTHR20870">
    <property type="entry name" value="BARDET-BIEDL SYNDROME 1 PROTEIN"/>
    <property type="match status" value="1"/>
</dbReference>
<evidence type="ECO:0000313" key="1">
    <source>
        <dbReference type="EMBL" id="OTF78141.1"/>
    </source>
</evidence>
<gene>
    <name evidence="1" type="ORF">BLA29_003662</name>
</gene>
<reference evidence="1 2" key="1">
    <citation type="submission" date="2017-03" db="EMBL/GenBank/DDBJ databases">
        <title>Genome Survey of Euroglyphus maynei.</title>
        <authorList>
            <person name="Arlian L.G."/>
            <person name="Morgan M.S."/>
            <person name="Rider S.D."/>
        </authorList>
    </citation>
    <scope>NUCLEOTIDE SEQUENCE [LARGE SCALE GENOMIC DNA]</scope>
    <source>
        <strain evidence="1">Arlian Lab</strain>
        <tissue evidence="1">Whole body</tissue>
    </source>
</reference>
<dbReference type="GO" id="GO:0034464">
    <property type="term" value="C:BBSome"/>
    <property type="evidence" value="ECO:0007669"/>
    <property type="project" value="InterPro"/>
</dbReference>
<dbReference type="GO" id="GO:0061512">
    <property type="term" value="P:protein localization to cilium"/>
    <property type="evidence" value="ECO:0007669"/>
    <property type="project" value="TreeGrafter"/>
</dbReference>
<evidence type="ECO:0000313" key="2">
    <source>
        <dbReference type="Proteomes" id="UP000194236"/>
    </source>
</evidence>
<proteinExistence type="predicted"/>
<organism evidence="1 2">
    <name type="scientific">Euroglyphus maynei</name>
    <name type="common">Mayne's house dust mite</name>
    <dbReference type="NCBI Taxonomy" id="6958"/>
    <lineage>
        <taxon>Eukaryota</taxon>
        <taxon>Metazoa</taxon>
        <taxon>Ecdysozoa</taxon>
        <taxon>Arthropoda</taxon>
        <taxon>Chelicerata</taxon>
        <taxon>Arachnida</taxon>
        <taxon>Acari</taxon>
        <taxon>Acariformes</taxon>
        <taxon>Sarcoptiformes</taxon>
        <taxon>Astigmata</taxon>
        <taxon>Psoroptidia</taxon>
        <taxon>Analgoidea</taxon>
        <taxon>Pyroglyphidae</taxon>
        <taxon>Pyroglyphinae</taxon>
        <taxon>Euroglyphus</taxon>
    </lineage>
</organism>
<dbReference type="OrthoDB" id="10259809at2759"/>
<dbReference type="PANTHER" id="PTHR20870:SF0">
    <property type="entry name" value="BARDET-BIEDL SYNDROME 1 PROTEIN"/>
    <property type="match status" value="1"/>
</dbReference>
<dbReference type="Proteomes" id="UP000194236">
    <property type="component" value="Unassembled WGS sequence"/>
</dbReference>
<dbReference type="EMBL" id="MUJZ01029273">
    <property type="protein sequence ID" value="OTF78141.1"/>
    <property type="molecule type" value="Genomic_DNA"/>
</dbReference>
<dbReference type="InterPro" id="IPR028784">
    <property type="entry name" value="BBS1"/>
</dbReference>
<name>A0A1Y3BB72_EURMA</name>
<keyword evidence="2" id="KW-1185">Reference proteome</keyword>
<dbReference type="GO" id="GO:0005119">
    <property type="term" value="F:smoothened binding"/>
    <property type="evidence" value="ECO:0007669"/>
    <property type="project" value="TreeGrafter"/>
</dbReference>
<accession>A0A1Y3BB72</accession>
<sequence length="77" mass="8884">MKYGRFGREDNTLVMVTANGSLIVKILKRTAQFQLLAEQPDDQDRYGSSSTAKLVIPKKTKLFVDQTMREREQYLSE</sequence>
<dbReference type="GO" id="GO:0005930">
    <property type="term" value="C:axoneme"/>
    <property type="evidence" value="ECO:0007669"/>
    <property type="project" value="TreeGrafter"/>
</dbReference>